<evidence type="ECO:0000256" key="4">
    <source>
        <dbReference type="ARBA" id="ARBA00022500"/>
    </source>
</evidence>
<dbReference type="GO" id="GO:0005886">
    <property type="term" value="C:plasma membrane"/>
    <property type="evidence" value="ECO:0007669"/>
    <property type="project" value="UniProtKB-SubCell"/>
</dbReference>
<organism evidence="9">
    <name type="scientific">hydrothermal vent metagenome</name>
    <dbReference type="NCBI Taxonomy" id="652676"/>
    <lineage>
        <taxon>unclassified sequences</taxon>
        <taxon>metagenomes</taxon>
        <taxon>ecological metagenomes</taxon>
    </lineage>
</organism>
<comment type="subcellular location">
    <subcellularLocation>
        <location evidence="1">Cell membrane</location>
        <topology evidence="1">Peripheral membrane protein</topology>
        <orientation evidence="1">Cytoplasmic side</orientation>
    </subcellularLocation>
</comment>
<dbReference type="GO" id="GO:0006935">
    <property type="term" value="P:chemotaxis"/>
    <property type="evidence" value="ECO:0007669"/>
    <property type="project" value="UniProtKB-KW"/>
</dbReference>
<evidence type="ECO:0000256" key="2">
    <source>
        <dbReference type="ARBA" id="ARBA00009226"/>
    </source>
</evidence>
<reference evidence="9" key="1">
    <citation type="submission" date="2018-06" db="EMBL/GenBank/DDBJ databases">
        <authorList>
            <person name="Zhirakovskaya E."/>
        </authorList>
    </citation>
    <scope>NUCLEOTIDE SEQUENCE</scope>
</reference>
<feature type="domain" description="Flagellar motor switch protein FliN-like C-terminal" evidence="8">
    <location>
        <begin position="80"/>
        <end position="149"/>
    </location>
</feature>
<dbReference type="Gene3D" id="2.30.330.10">
    <property type="entry name" value="SpoA-like"/>
    <property type="match status" value="1"/>
</dbReference>
<accession>A0A3B1CI20</accession>
<keyword evidence="3" id="KW-1003">Cell membrane</keyword>
<keyword evidence="9" id="KW-0282">Flagellum</keyword>
<dbReference type="GO" id="GO:0009425">
    <property type="term" value="C:bacterial-type flagellum basal body"/>
    <property type="evidence" value="ECO:0007669"/>
    <property type="project" value="InterPro"/>
</dbReference>
<evidence type="ECO:0000256" key="7">
    <source>
        <dbReference type="SAM" id="MobiDB-lite"/>
    </source>
</evidence>
<keyword evidence="9" id="KW-0966">Cell projection</keyword>
<dbReference type="AlphaFoldDB" id="A0A3B1CI20"/>
<evidence type="ECO:0000313" key="9">
    <source>
        <dbReference type="EMBL" id="VAX22310.1"/>
    </source>
</evidence>
<keyword evidence="5" id="KW-0283">Flagellar rotation</keyword>
<dbReference type="InterPro" id="IPR001172">
    <property type="entry name" value="FliN_T3SS_HrcQb"/>
</dbReference>
<evidence type="ECO:0000256" key="6">
    <source>
        <dbReference type="ARBA" id="ARBA00023136"/>
    </source>
</evidence>
<feature type="compositionally biased region" description="Low complexity" evidence="7">
    <location>
        <begin position="55"/>
        <end position="71"/>
    </location>
</feature>
<dbReference type="InterPro" id="IPR036429">
    <property type="entry name" value="SpoA-like_sf"/>
</dbReference>
<proteinExistence type="inferred from homology"/>
<sequence length="160" mass="17088">MSEEETSAENEEDLWAAAADDLAQQREMLRDASQPAAPAAEGQPAGEEEQATAVAPPLEAPEAASDAPPLSGAQQNEIGRILDLPMNLAVELGRTKMLINDLLQLGQGSVIELTKLVGEPLEVLVNSRLVAKGEVVVVNEKFGIRITEISSPHDRIKSMK</sequence>
<dbReference type="GO" id="GO:0071973">
    <property type="term" value="P:bacterial-type flagellum-dependent cell motility"/>
    <property type="evidence" value="ECO:0007669"/>
    <property type="project" value="InterPro"/>
</dbReference>
<dbReference type="PANTHER" id="PTHR43484">
    <property type="match status" value="1"/>
</dbReference>
<dbReference type="InterPro" id="IPR012826">
    <property type="entry name" value="FliN"/>
</dbReference>
<feature type="compositionally biased region" description="Low complexity" evidence="7">
    <location>
        <begin position="34"/>
        <end position="45"/>
    </location>
</feature>
<dbReference type="EMBL" id="UOGA01000222">
    <property type="protein sequence ID" value="VAX22310.1"/>
    <property type="molecule type" value="Genomic_DNA"/>
</dbReference>
<comment type="similarity">
    <text evidence="2">Belongs to the FliN/MopA/SpaO family.</text>
</comment>
<dbReference type="SUPFAM" id="SSF101801">
    <property type="entry name" value="Surface presentation of antigens (SPOA)"/>
    <property type="match status" value="1"/>
</dbReference>
<dbReference type="InterPro" id="IPR051469">
    <property type="entry name" value="FliN/MopA/SpaO"/>
</dbReference>
<keyword evidence="4" id="KW-0145">Chemotaxis</keyword>
<dbReference type="NCBIfam" id="TIGR02480">
    <property type="entry name" value="fliN"/>
    <property type="match status" value="1"/>
</dbReference>
<dbReference type="GO" id="GO:0003774">
    <property type="term" value="F:cytoskeletal motor activity"/>
    <property type="evidence" value="ECO:0007669"/>
    <property type="project" value="InterPro"/>
</dbReference>
<evidence type="ECO:0000256" key="5">
    <source>
        <dbReference type="ARBA" id="ARBA00022779"/>
    </source>
</evidence>
<evidence type="ECO:0000256" key="1">
    <source>
        <dbReference type="ARBA" id="ARBA00004413"/>
    </source>
</evidence>
<evidence type="ECO:0000259" key="8">
    <source>
        <dbReference type="Pfam" id="PF01052"/>
    </source>
</evidence>
<feature type="region of interest" description="Disordered" evidence="7">
    <location>
        <begin position="1"/>
        <end position="74"/>
    </location>
</feature>
<dbReference type="PANTHER" id="PTHR43484:SF1">
    <property type="entry name" value="FLAGELLAR MOTOR SWITCH PROTEIN FLIN"/>
    <property type="match status" value="1"/>
</dbReference>
<keyword evidence="6" id="KW-0472">Membrane</keyword>
<dbReference type="InterPro" id="IPR001543">
    <property type="entry name" value="FliN-like_C"/>
</dbReference>
<keyword evidence="9" id="KW-0969">Cilium</keyword>
<evidence type="ECO:0000256" key="3">
    <source>
        <dbReference type="ARBA" id="ARBA00022475"/>
    </source>
</evidence>
<dbReference type="PRINTS" id="PR00956">
    <property type="entry name" value="FLGMOTORFLIN"/>
</dbReference>
<name>A0A3B1CI20_9ZZZZ</name>
<dbReference type="Pfam" id="PF01052">
    <property type="entry name" value="FliMN_C"/>
    <property type="match status" value="1"/>
</dbReference>
<gene>
    <name evidence="9" type="ORF">MNBD_NITROSPINAE04-1278</name>
</gene>
<feature type="compositionally biased region" description="Acidic residues" evidence="7">
    <location>
        <begin position="1"/>
        <end position="14"/>
    </location>
</feature>
<protein>
    <submittedName>
        <fullName evidence="9">Flagellar motor switch protein FliN</fullName>
    </submittedName>
</protein>